<dbReference type="Pfam" id="PF03308">
    <property type="entry name" value="MeaB"/>
    <property type="match status" value="1"/>
</dbReference>
<dbReference type="PANTHER" id="PTHR10285">
    <property type="entry name" value="URIDINE KINASE"/>
    <property type="match status" value="1"/>
</dbReference>
<organism evidence="1 2">
    <name type="scientific">Pseudonocardia petroleophila</name>
    <dbReference type="NCBI Taxonomy" id="37331"/>
    <lineage>
        <taxon>Bacteria</taxon>
        <taxon>Bacillati</taxon>
        <taxon>Actinomycetota</taxon>
        <taxon>Actinomycetes</taxon>
        <taxon>Pseudonocardiales</taxon>
        <taxon>Pseudonocardiaceae</taxon>
        <taxon>Pseudonocardia</taxon>
    </lineage>
</organism>
<dbReference type="SUPFAM" id="SSF52540">
    <property type="entry name" value="P-loop containing nucleoside triphosphate hydrolases"/>
    <property type="match status" value="1"/>
</dbReference>
<dbReference type="GO" id="GO:0016301">
    <property type="term" value="F:kinase activity"/>
    <property type="evidence" value="ECO:0007669"/>
    <property type="project" value="UniProtKB-KW"/>
</dbReference>
<evidence type="ECO:0000313" key="1">
    <source>
        <dbReference type="EMBL" id="QNG50859.1"/>
    </source>
</evidence>
<reference evidence="1 2" key="1">
    <citation type="submission" date="2020-08" db="EMBL/GenBank/DDBJ databases">
        <authorList>
            <person name="Mo P."/>
        </authorList>
    </citation>
    <scope>NUCLEOTIDE SEQUENCE [LARGE SCALE GENOMIC DNA]</scope>
    <source>
        <strain evidence="1 2">CGMCC 4.1532</strain>
    </source>
</reference>
<proteinExistence type="predicted"/>
<dbReference type="Proteomes" id="UP000515728">
    <property type="component" value="Chromosome"/>
</dbReference>
<evidence type="ECO:0000313" key="2">
    <source>
        <dbReference type="Proteomes" id="UP000515728"/>
    </source>
</evidence>
<dbReference type="Gene3D" id="3.40.50.300">
    <property type="entry name" value="P-loop containing nucleotide triphosphate hydrolases"/>
    <property type="match status" value="1"/>
</dbReference>
<sequence>MTPDVVADLVSRIGALPGDRVVVGVAGCPGAGKSTLVAALLTALAAEHGPESVAHVPMDGFHLADVELARLGRSDRKGAPDTFDAGGYVALLRRIAAHDEDVVYAPAFERDLEQPVAGAIPVPRTARVVLTEGNYLLLDAPGWRAVPGLLDAAWFCDVDPALRHERLVARHVAFGKTPAAAAAWVAAVDGPNAALVEASRDRADLVVRVG</sequence>
<gene>
    <name evidence="1" type="ORF">H6H00_22025</name>
</gene>
<dbReference type="AlphaFoldDB" id="A0A7G7MDJ8"/>
<dbReference type="EMBL" id="CP060131">
    <property type="protein sequence ID" value="QNG50859.1"/>
    <property type="molecule type" value="Genomic_DNA"/>
</dbReference>
<keyword evidence="1" id="KW-0808">Transferase</keyword>
<dbReference type="NCBIfam" id="NF006743">
    <property type="entry name" value="PRK09270.1-2"/>
    <property type="match status" value="1"/>
</dbReference>
<dbReference type="InterPro" id="IPR027417">
    <property type="entry name" value="P-loop_NTPase"/>
</dbReference>
<name>A0A7G7MDJ8_9PSEU</name>
<dbReference type="RefSeq" id="WP_185717620.1">
    <property type="nucleotide sequence ID" value="NZ_BAAAWI010000001.1"/>
</dbReference>
<keyword evidence="1" id="KW-0418">Kinase</keyword>
<dbReference type="KEGG" id="ppel:H6H00_22025"/>
<keyword evidence="2" id="KW-1185">Reference proteome</keyword>
<protein>
    <submittedName>
        <fullName evidence="1">Nucleoside/nucleotide kinase family protein</fullName>
    </submittedName>
</protein>
<accession>A0A7G7MDJ8</accession>